<comment type="similarity">
    <text evidence="2">Belongs to the eukaryotic ribosomal protein eL24 family.</text>
</comment>
<evidence type="ECO:0000256" key="2">
    <source>
        <dbReference type="ARBA" id="ARBA00005647"/>
    </source>
</evidence>
<dbReference type="STRING" id="1054147.F4PHX3"/>
<keyword evidence="7" id="KW-0689">Ribosomal protein</keyword>
<dbReference type="InterPro" id="IPR023442">
    <property type="entry name" value="Ribosomal_eL24_CS"/>
</dbReference>
<name>F4PHX3_CACFS</name>
<dbReference type="InterPro" id="IPR056366">
    <property type="entry name" value="Ribosomal_eL24"/>
</dbReference>
<protein>
    <submittedName>
        <fullName evidence="7">Ribosomal protein L24-like protein</fullName>
    </submittedName>
</protein>
<dbReference type="InterPro" id="IPR000988">
    <property type="entry name" value="Ribosomal_eL24-rel_N"/>
</dbReference>
<dbReference type="RefSeq" id="XP_004363158.1">
    <property type="nucleotide sequence ID" value="XM_004363101.1"/>
</dbReference>
<evidence type="ECO:0000259" key="6">
    <source>
        <dbReference type="SMART" id="SM00746"/>
    </source>
</evidence>
<keyword evidence="8" id="KW-1185">Reference proteome</keyword>
<dbReference type="InterPro" id="IPR038630">
    <property type="entry name" value="L24e/L24_sf"/>
</dbReference>
<evidence type="ECO:0000256" key="3">
    <source>
        <dbReference type="ARBA" id="ARBA00022517"/>
    </source>
</evidence>
<dbReference type="FunFam" id="2.30.170.20:FF:000001">
    <property type="entry name" value="probable ribosome biogenesis protein RLP24"/>
    <property type="match status" value="1"/>
</dbReference>
<keyword evidence="7" id="KW-0687">Ribonucleoprotein</keyword>
<dbReference type="GeneID" id="14877013"/>
<dbReference type="SUPFAM" id="SSF57716">
    <property type="entry name" value="Glucocorticoid receptor-like (DNA-binding domain)"/>
    <property type="match status" value="1"/>
</dbReference>
<feature type="compositionally biased region" description="Basic residues" evidence="5">
    <location>
        <begin position="168"/>
        <end position="178"/>
    </location>
</feature>
<dbReference type="GO" id="GO:0005840">
    <property type="term" value="C:ribosome"/>
    <property type="evidence" value="ECO:0007669"/>
    <property type="project" value="UniProtKB-KW"/>
</dbReference>
<dbReference type="GO" id="GO:0042273">
    <property type="term" value="P:ribosomal large subunit biogenesis"/>
    <property type="evidence" value="ECO:0007669"/>
    <property type="project" value="TreeGrafter"/>
</dbReference>
<evidence type="ECO:0000313" key="7">
    <source>
        <dbReference type="EMBL" id="EGG25307.1"/>
    </source>
</evidence>
<sequence>MRLEKCYFCGGTVYPGHGIMFVRNDSKIFRFCRSKCHTHFKMKHNPRKTKWTKAFRKLAGKEMTVDKTFDFEKKRNRPVKYDRDLVSATIKVMKRLDVIRERRKRAFYKNRMQGVRAREKMMQLKEIDQHIDIIRAPSALLKMKAKILENKNKIQSMETELGPLNPKPIKKSKPTASE</sequence>
<dbReference type="Pfam" id="PF01246">
    <property type="entry name" value="Ribosomal_L24e"/>
    <property type="match status" value="1"/>
</dbReference>
<dbReference type="OrthoDB" id="10262490at2759"/>
<feature type="region of interest" description="Disordered" evidence="5">
    <location>
        <begin position="155"/>
        <end position="178"/>
    </location>
</feature>
<organism evidence="7 8">
    <name type="scientific">Cavenderia fasciculata</name>
    <name type="common">Slime mold</name>
    <name type="synonym">Dictyostelium fasciculatum</name>
    <dbReference type="NCBI Taxonomy" id="261658"/>
    <lineage>
        <taxon>Eukaryota</taxon>
        <taxon>Amoebozoa</taxon>
        <taxon>Evosea</taxon>
        <taxon>Eumycetozoa</taxon>
        <taxon>Dictyostelia</taxon>
        <taxon>Acytosteliales</taxon>
        <taxon>Cavenderiaceae</taxon>
        <taxon>Cavenderia</taxon>
    </lineage>
</organism>
<evidence type="ECO:0000313" key="8">
    <source>
        <dbReference type="Proteomes" id="UP000007797"/>
    </source>
</evidence>
<dbReference type="GO" id="GO:0005730">
    <property type="term" value="C:nucleolus"/>
    <property type="evidence" value="ECO:0007669"/>
    <property type="project" value="TreeGrafter"/>
</dbReference>
<evidence type="ECO:0000256" key="4">
    <source>
        <dbReference type="ARBA" id="ARBA00023242"/>
    </source>
</evidence>
<accession>F4PHX3</accession>
<dbReference type="SMART" id="SM00746">
    <property type="entry name" value="TRASH"/>
    <property type="match status" value="1"/>
</dbReference>
<keyword evidence="4" id="KW-0539">Nucleus</keyword>
<dbReference type="OMA" id="TCYFCSG"/>
<dbReference type="EMBL" id="GL883006">
    <property type="protein sequence ID" value="EGG25307.1"/>
    <property type="molecule type" value="Genomic_DNA"/>
</dbReference>
<comment type="subcellular location">
    <subcellularLocation>
        <location evidence="1">Nucleus</location>
    </subcellularLocation>
</comment>
<dbReference type="Gene3D" id="2.30.170.20">
    <property type="entry name" value="Ribosomal protein L24e"/>
    <property type="match status" value="1"/>
</dbReference>
<feature type="domain" description="TRASH" evidence="6">
    <location>
        <begin position="6"/>
        <end position="44"/>
    </location>
</feature>
<evidence type="ECO:0000256" key="5">
    <source>
        <dbReference type="SAM" id="MobiDB-lite"/>
    </source>
</evidence>
<dbReference type="PANTHER" id="PTHR10792">
    <property type="entry name" value="60S RIBOSOMAL PROTEIN L24"/>
    <property type="match status" value="1"/>
</dbReference>
<dbReference type="CDD" id="cd00472">
    <property type="entry name" value="Ribosomal_L24e_L24"/>
    <property type="match status" value="1"/>
</dbReference>
<dbReference type="InterPro" id="IPR011017">
    <property type="entry name" value="TRASH_dom"/>
</dbReference>
<dbReference type="AlphaFoldDB" id="F4PHX3"/>
<evidence type="ECO:0000256" key="1">
    <source>
        <dbReference type="ARBA" id="ARBA00004123"/>
    </source>
</evidence>
<keyword evidence="3" id="KW-0690">Ribosome biogenesis</keyword>
<dbReference type="Proteomes" id="UP000007797">
    <property type="component" value="Unassembled WGS sequence"/>
</dbReference>
<proteinExistence type="inferred from homology"/>
<dbReference type="PROSITE" id="PS01073">
    <property type="entry name" value="RIBOSOMAL_L24E"/>
    <property type="match status" value="1"/>
</dbReference>
<dbReference type="KEGG" id="dfa:DFA_03556"/>
<dbReference type="PANTHER" id="PTHR10792:SF8">
    <property type="entry name" value="RIBOSOME BIOGENESIS PROTEIN RLP24-RELATED"/>
    <property type="match status" value="1"/>
</dbReference>
<gene>
    <name evidence="7" type="primary">rlp24</name>
    <name evidence="7" type="ORF">DFA_03556</name>
</gene>
<dbReference type="GO" id="GO:0003735">
    <property type="term" value="F:structural constituent of ribosome"/>
    <property type="evidence" value="ECO:0007669"/>
    <property type="project" value="InterPro"/>
</dbReference>
<reference evidence="8" key="1">
    <citation type="journal article" date="2011" name="Genome Res.">
        <title>Phylogeny-wide analysis of social amoeba genomes highlights ancient origins for complex intercellular communication.</title>
        <authorList>
            <person name="Heidel A.J."/>
            <person name="Lawal H.M."/>
            <person name="Felder M."/>
            <person name="Schilde C."/>
            <person name="Helps N.R."/>
            <person name="Tunggal B."/>
            <person name="Rivero F."/>
            <person name="John U."/>
            <person name="Schleicher M."/>
            <person name="Eichinger L."/>
            <person name="Platzer M."/>
            <person name="Noegel A.A."/>
            <person name="Schaap P."/>
            <person name="Gloeckner G."/>
        </authorList>
    </citation>
    <scope>NUCLEOTIDE SEQUENCE [LARGE SCALE GENOMIC DNA]</scope>
    <source>
        <strain evidence="8">SH3</strain>
    </source>
</reference>